<organism evidence="2">
    <name type="scientific">marine sediment metagenome</name>
    <dbReference type="NCBI Taxonomy" id="412755"/>
    <lineage>
        <taxon>unclassified sequences</taxon>
        <taxon>metagenomes</taxon>
        <taxon>ecological metagenomes</taxon>
    </lineage>
</organism>
<dbReference type="AlphaFoldDB" id="X0XKL4"/>
<feature type="non-terminal residue" evidence="2">
    <location>
        <position position="149"/>
    </location>
</feature>
<accession>X0XKL4</accession>
<dbReference type="Pfam" id="PF13488">
    <property type="entry name" value="Gly-zipper_Omp"/>
    <property type="match status" value="1"/>
</dbReference>
<comment type="caution">
    <text evidence="2">The sequence shown here is derived from an EMBL/GenBank/DDBJ whole genome shotgun (WGS) entry which is preliminary data.</text>
</comment>
<protein>
    <recommendedName>
        <fullName evidence="1">Glycine zipper domain-containing protein</fullName>
    </recommendedName>
</protein>
<gene>
    <name evidence="2" type="ORF">S01H1_79890</name>
</gene>
<evidence type="ECO:0000259" key="1">
    <source>
        <dbReference type="Pfam" id="PF13488"/>
    </source>
</evidence>
<dbReference type="InterPro" id="IPR039567">
    <property type="entry name" value="Gly-zipper"/>
</dbReference>
<feature type="domain" description="Glycine zipper" evidence="1">
    <location>
        <begin position="75"/>
        <end position="119"/>
    </location>
</feature>
<dbReference type="EMBL" id="BARS01053897">
    <property type="protein sequence ID" value="GAG43710.1"/>
    <property type="molecule type" value="Genomic_DNA"/>
</dbReference>
<name>X0XKL4_9ZZZZ</name>
<proteinExistence type="predicted"/>
<sequence length="149" mass="15551">MSIRDLKFETDKETIARILREERAAGRRPVRESRRDPDMVKQFRIETEILVVGALVLSLGLTTGCGTRTKQGAGIGAAGGALAGAVIGHQSGNKAKGAIIGAVAGAAIGGAVGARLDKQAEELAQIAETRRTDQGLIVTLASDKINFDT</sequence>
<reference evidence="2" key="1">
    <citation type="journal article" date="2014" name="Front. Microbiol.">
        <title>High frequency of phylogenetically diverse reductive dehalogenase-homologous genes in deep subseafloor sedimentary metagenomes.</title>
        <authorList>
            <person name="Kawai M."/>
            <person name="Futagami T."/>
            <person name="Toyoda A."/>
            <person name="Takaki Y."/>
            <person name="Nishi S."/>
            <person name="Hori S."/>
            <person name="Arai W."/>
            <person name="Tsubouchi T."/>
            <person name="Morono Y."/>
            <person name="Uchiyama I."/>
            <person name="Ito T."/>
            <person name="Fujiyama A."/>
            <person name="Inagaki F."/>
            <person name="Takami H."/>
        </authorList>
    </citation>
    <scope>NUCLEOTIDE SEQUENCE</scope>
    <source>
        <strain evidence="2">Expedition CK06-06</strain>
    </source>
</reference>
<evidence type="ECO:0000313" key="2">
    <source>
        <dbReference type="EMBL" id="GAG43710.1"/>
    </source>
</evidence>